<dbReference type="CDD" id="cd13128">
    <property type="entry name" value="MATE_Wzx_like"/>
    <property type="match status" value="1"/>
</dbReference>
<evidence type="ECO:0000256" key="6">
    <source>
        <dbReference type="SAM" id="Phobius"/>
    </source>
</evidence>
<dbReference type="PANTHER" id="PTHR30250">
    <property type="entry name" value="PST FAMILY PREDICTED COLANIC ACID TRANSPORTER"/>
    <property type="match status" value="1"/>
</dbReference>
<dbReference type="RefSeq" id="WP_309311231.1">
    <property type="nucleotide sequence ID" value="NZ_CP133592.1"/>
</dbReference>
<dbReference type="GO" id="GO:0005886">
    <property type="term" value="C:plasma membrane"/>
    <property type="evidence" value="ECO:0007669"/>
    <property type="project" value="UniProtKB-SubCell"/>
</dbReference>
<feature type="transmembrane region" description="Helical" evidence="6">
    <location>
        <begin position="438"/>
        <end position="458"/>
    </location>
</feature>
<evidence type="ECO:0000256" key="2">
    <source>
        <dbReference type="ARBA" id="ARBA00022475"/>
    </source>
</evidence>
<feature type="transmembrane region" description="Helical" evidence="6">
    <location>
        <begin position="43"/>
        <end position="66"/>
    </location>
</feature>
<comment type="subcellular location">
    <subcellularLocation>
        <location evidence="1">Cell membrane</location>
        <topology evidence="1">Multi-pass membrane protein</topology>
    </subcellularLocation>
</comment>
<evidence type="ECO:0000256" key="5">
    <source>
        <dbReference type="ARBA" id="ARBA00023136"/>
    </source>
</evidence>
<keyword evidence="5 6" id="KW-0472">Membrane</keyword>
<feature type="transmembrane region" description="Helical" evidence="6">
    <location>
        <begin position="144"/>
        <end position="164"/>
    </location>
</feature>
<dbReference type="InterPro" id="IPR002797">
    <property type="entry name" value="Polysacc_synth"/>
</dbReference>
<dbReference type="AlphaFoldDB" id="A0AA51ULS0"/>
<feature type="transmembrane region" description="Helical" evidence="6">
    <location>
        <begin position="385"/>
        <end position="403"/>
    </location>
</feature>
<name>A0AA51ULS0_9EURY</name>
<keyword evidence="2" id="KW-1003">Cell membrane</keyword>
<feature type="transmembrane region" description="Helical" evidence="6">
    <location>
        <begin position="361"/>
        <end position="379"/>
    </location>
</feature>
<dbReference type="EMBL" id="CP133592">
    <property type="protein sequence ID" value="WMW25428.1"/>
    <property type="molecule type" value="Genomic_DNA"/>
</dbReference>
<proteinExistence type="predicted"/>
<feature type="transmembrane region" description="Helical" evidence="6">
    <location>
        <begin position="210"/>
        <end position="227"/>
    </location>
</feature>
<dbReference type="Proteomes" id="UP001182908">
    <property type="component" value="Chromosome"/>
</dbReference>
<sequence length="473" mass="54242">MNIARKIAKNATSIVVADIITKIIAFVVMVYLARYLGVEDFGIYNFALAYLTFFRVLSGFGLDIVVIKNIARNKELSKEIMSNALSIRFLTGIITIILAIITIYSLNYSHELQFYISLLSFIIVFQGTSYLLESFFQSNLKMEYYLVSTISQKVIYAALIFLLIKLEKDLIHFFIILVLVEAIRTLINYIYSQKLTTFSFSSNIRYWKHMLKEGVPFFLGSSFYIIYDKIDVLMLSYLKTEISVGFYSAAYKLTDPLLFVPIALSSTLMPIMSKKYVEKKESLNNLYSSVTRYLFILMFPMSLGIYSLSQQIIVLIFGAEYLISSFALQITSWSLFFSSFNSIQSSILISMDKQKVNTQNIFICCIVNIFFNMVLIPNYDYIGAAYATLISVVVLLLLNYYQLYKESIKLPFKSFIKPTLSALVMYLVIQKIDSNSLYLTILFAFLAYLSCLVVVKGINKGDIMMIKKILKQN</sequence>
<gene>
    <name evidence="7" type="ORF">RE474_01525</name>
</gene>
<feature type="transmembrane region" description="Helical" evidence="6">
    <location>
        <begin position="330"/>
        <end position="349"/>
    </location>
</feature>
<dbReference type="InterPro" id="IPR050833">
    <property type="entry name" value="Poly_Biosynth_Transport"/>
</dbReference>
<evidence type="ECO:0000256" key="1">
    <source>
        <dbReference type="ARBA" id="ARBA00004651"/>
    </source>
</evidence>
<evidence type="ECO:0000256" key="3">
    <source>
        <dbReference type="ARBA" id="ARBA00022692"/>
    </source>
</evidence>
<evidence type="ECO:0000313" key="8">
    <source>
        <dbReference type="Proteomes" id="UP001182908"/>
    </source>
</evidence>
<dbReference type="PANTHER" id="PTHR30250:SF11">
    <property type="entry name" value="O-ANTIGEN TRANSPORTER-RELATED"/>
    <property type="match status" value="1"/>
</dbReference>
<feature type="transmembrane region" description="Helical" evidence="6">
    <location>
        <begin position="415"/>
        <end position="432"/>
    </location>
</feature>
<reference evidence="7 8" key="1">
    <citation type="submission" date="2023-08" db="EMBL/GenBank/DDBJ databases">
        <title>Methanolobus mangrovi sp. nov. and Methanolobus sediminis sp. nov, two novel methylotrophic methanogens isolated from mangrove sediments in China.</title>
        <authorList>
            <person name="Zhou J."/>
        </authorList>
    </citation>
    <scope>NUCLEOTIDE SEQUENCE [LARGE SCALE GENOMIC DNA]</scope>
    <source>
        <strain evidence="7 8">FTZ6</strain>
    </source>
</reference>
<feature type="transmembrane region" description="Helical" evidence="6">
    <location>
        <begin position="256"/>
        <end position="272"/>
    </location>
</feature>
<feature type="transmembrane region" description="Helical" evidence="6">
    <location>
        <begin position="293"/>
        <end position="318"/>
    </location>
</feature>
<feature type="transmembrane region" description="Helical" evidence="6">
    <location>
        <begin position="112"/>
        <end position="132"/>
    </location>
</feature>
<feature type="transmembrane region" description="Helical" evidence="6">
    <location>
        <begin position="170"/>
        <end position="190"/>
    </location>
</feature>
<keyword evidence="8" id="KW-1185">Reference proteome</keyword>
<keyword evidence="4 6" id="KW-1133">Transmembrane helix</keyword>
<keyword evidence="3 6" id="KW-0812">Transmembrane</keyword>
<organism evidence="7 8">
    <name type="scientific">Methanolobus sediminis</name>
    <dbReference type="NCBI Taxonomy" id="3072978"/>
    <lineage>
        <taxon>Archaea</taxon>
        <taxon>Methanobacteriati</taxon>
        <taxon>Methanobacteriota</taxon>
        <taxon>Stenosarchaea group</taxon>
        <taxon>Methanomicrobia</taxon>
        <taxon>Methanosarcinales</taxon>
        <taxon>Methanosarcinaceae</taxon>
        <taxon>Methanolobus</taxon>
    </lineage>
</organism>
<evidence type="ECO:0000256" key="4">
    <source>
        <dbReference type="ARBA" id="ARBA00022989"/>
    </source>
</evidence>
<accession>A0AA51ULS0</accession>
<feature type="transmembrane region" description="Helical" evidence="6">
    <location>
        <begin position="87"/>
        <end position="106"/>
    </location>
</feature>
<dbReference type="KEGG" id="mseb:RE474_01525"/>
<protein>
    <submittedName>
        <fullName evidence="7">Oligosaccharide flippase family protein</fullName>
    </submittedName>
</protein>
<feature type="transmembrane region" description="Helical" evidence="6">
    <location>
        <begin position="12"/>
        <end position="37"/>
    </location>
</feature>
<dbReference type="Pfam" id="PF01943">
    <property type="entry name" value="Polysacc_synt"/>
    <property type="match status" value="1"/>
</dbReference>
<evidence type="ECO:0000313" key="7">
    <source>
        <dbReference type="EMBL" id="WMW25428.1"/>
    </source>
</evidence>
<dbReference type="GeneID" id="84231356"/>